<keyword evidence="1" id="KW-1185">Reference proteome</keyword>
<dbReference type="WBParaSite" id="nRc.2.0.1.t48187-RA">
    <property type="protein sequence ID" value="nRc.2.0.1.t48187-RA"/>
    <property type="gene ID" value="nRc.2.0.1.g48187"/>
</dbReference>
<name>A0A915LBG4_ROMCU</name>
<organism evidence="1 2">
    <name type="scientific">Romanomermis culicivorax</name>
    <name type="common">Nematode worm</name>
    <dbReference type="NCBI Taxonomy" id="13658"/>
    <lineage>
        <taxon>Eukaryota</taxon>
        <taxon>Metazoa</taxon>
        <taxon>Ecdysozoa</taxon>
        <taxon>Nematoda</taxon>
        <taxon>Enoplea</taxon>
        <taxon>Dorylaimia</taxon>
        <taxon>Mermithida</taxon>
        <taxon>Mermithoidea</taxon>
        <taxon>Mermithidae</taxon>
        <taxon>Romanomermis</taxon>
    </lineage>
</organism>
<sequence length="123" mass="14325">MFGQLPRCYEDKNGGVRYVDRRFHMQGPLSRNLNPPQITPIKFKLCIWNKKNDKTKDLDSAATTIYQNNNLMDIDNLIERPNAPDKKNNNDNLPTWLTRELNGKKFSTFPHLWKKVHGKNSVG</sequence>
<protein>
    <submittedName>
        <fullName evidence="2">Uncharacterized protein</fullName>
    </submittedName>
</protein>
<evidence type="ECO:0000313" key="1">
    <source>
        <dbReference type="Proteomes" id="UP000887565"/>
    </source>
</evidence>
<dbReference type="AlphaFoldDB" id="A0A915LBG4"/>
<reference evidence="2" key="1">
    <citation type="submission" date="2022-11" db="UniProtKB">
        <authorList>
            <consortium name="WormBaseParasite"/>
        </authorList>
    </citation>
    <scope>IDENTIFICATION</scope>
</reference>
<dbReference type="Proteomes" id="UP000887565">
    <property type="component" value="Unplaced"/>
</dbReference>
<accession>A0A915LBG4</accession>
<proteinExistence type="predicted"/>
<evidence type="ECO:0000313" key="2">
    <source>
        <dbReference type="WBParaSite" id="nRc.2.0.1.t48187-RA"/>
    </source>
</evidence>